<dbReference type="PANTHER" id="PTHR15237:SF0">
    <property type="entry name" value="CELL CYCLE CHECKPOINT CONTROL PROTEIN"/>
    <property type="match status" value="1"/>
</dbReference>
<dbReference type="PANTHER" id="PTHR15237">
    <property type="entry name" value="DNA REPAIR PROTEIN RAD9"/>
    <property type="match status" value="1"/>
</dbReference>
<dbReference type="STRING" id="253628.A0A0D2A0B0"/>
<gene>
    <name evidence="4" type="ORF">PV09_08565</name>
</gene>
<organism evidence="4 5">
    <name type="scientific">Verruconis gallopava</name>
    <dbReference type="NCBI Taxonomy" id="253628"/>
    <lineage>
        <taxon>Eukaryota</taxon>
        <taxon>Fungi</taxon>
        <taxon>Dikarya</taxon>
        <taxon>Ascomycota</taxon>
        <taxon>Pezizomycotina</taxon>
        <taxon>Dothideomycetes</taxon>
        <taxon>Pleosporomycetidae</taxon>
        <taxon>Venturiales</taxon>
        <taxon>Sympoventuriaceae</taxon>
        <taxon>Verruconis</taxon>
    </lineage>
</organism>
<dbReference type="InParanoid" id="A0A0D2A0B0"/>
<dbReference type="InterPro" id="IPR046938">
    <property type="entry name" value="DNA_clamp_sf"/>
</dbReference>
<dbReference type="Gene3D" id="3.70.10.10">
    <property type="match status" value="1"/>
</dbReference>
<proteinExistence type="inferred from homology"/>
<feature type="compositionally biased region" description="Acidic residues" evidence="3">
    <location>
        <begin position="366"/>
        <end position="385"/>
    </location>
</feature>
<dbReference type="EMBL" id="KN847571">
    <property type="protein sequence ID" value="KIV99759.1"/>
    <property type="molecule type" value="Genomic_DNA"/>
</dbReference>
<reference evidence="4 5" key="1">
    <citation type="submission" date="2015-01" db="EMBL/GenBank/DDBJ databases">
        <title>The Genome Sequence of Ochroconis gallopava CBS43764.</title>
        <authorList>
            <consortium name="The Broad Institute Genomics Platform"/>
            <person name="Cuomo C."/>
            <person name="de Hoog S."/>
            <person name="Gorbushina A."/>
            <person name="Stielow B."/>
            <person name="Teixiera M."/>
            <person name="Abouelleil A."/>
            <person name="Chapman S.B."/>
            <person name="Priest M."/>
            <person name="Young S.K."/>
            <person name="Wortman J."/>
            <person name="Nusbaum C."/>
            <person name="Birren B."/>
        </authorList>
    </citation>
    <scope>NUCLEOTIDE SEQUENCE [LARGE SCALE GENOMIC DNA]</scope>
    <source>
        <strain evidence="4 5">CBS 43764</strain>
    </source>
</reference>
<dbReference type="AlphaFoldDB" id="A0A0D2A0B0"/>
<evidence type="ECO:0000313" key="4">
    <source>
        <dbReference type="EMBL" id="KIV99759.1"/>
    </source>
</evidence>
<dbReference type="RefSeq" id="XP_016209629.1">
    <property type="nucleotide sequence ID" value="XM_016362487.1"/>
</dbReference>
<dbReference type="SUPFAM" id="SSF55979">
    <property type="entry name" value="DNA clamp"/>
    <property type="match status" value="1"/>
</dbReference>
<dbReference type="GO" id="GO:0031573">
    <property type="term" value="P:mitotic intra-S DNA damage checkpoint signaling"/>
    <property type="evidence" value="ECO:0007669"/>
    <property type="project" value="TreeGrafter"/>
</dbReference>
<dbReference type="HOGENOM" id="CLU_030657_1_0_1"/>
<evidence type="ECO:0000256" key="1">
    <source>
        <dbReference type="ARBA" id="ARBA00008494"/>
    </source>
</evidence>
<dbReference type="InterPro" id="IPR026584">
    <property type="entry name" value="Rad9"/>
</dbReference>
<comment type="similarity">
    <text evidence="1 2">Belongs to the rad9 family.</text>
</comment>
<dbReference type="InterPro" id="IPR007268">
    <property type="entry name" value="Rad9/Ddc1"/>
</dbReference>
<dbReference type="GO" id="GO:0030896">
    <property type="term" value="C:checkpoint clamp complex"/>
    <property type="evidence" value="ECO:0007669"/>
    <property type="project" value="UniProtKB-UniRule"/>
</dbReference>
<feature type="region of interest" description="Disordered" evidence="3">
    <location>
        <begin position="321"/>
        <end position="400"/>
    </location>
</feature>
<accession>A0A0D2A0B0</accession>
<evidence type="ECO:0000256" key="2">
    <source>
        <dbReference type="PIRNR" id="PIRNR009303"/>
    </source>
</evidence>
<comment type="function">
    <text evidence="2">Acts in DNA repair and mutagenesis. Involved in promoting resistance to ionizing radiation and UV light, as well as regulating cell cycle progression after irradiation.</text>
</comment>
<name>A0A0D2A0B0_9PEZI</name>
<dbReference type="Proteomes" id="UP000053259">
    <property type="component" value="Unassembled WGS sequence"/>
</dbReference>
<dbReference type="Pfam" id="PF04139">
    <property type="entry name" value="Rad9"/>
    <property type="match status" value="1"/>
</dbReference>
<dbReference type="GO" id="GO:0006281">
    <property type="term" value="P:DNA repair"/>
    <property type="evidence" value="ECO:0007669"/>
    <property type="project" value="UniProtKB-UniRule"/>
</dbReference>
<dbReference type="GO" id="GO:0071479">
    <property type="term" value="P:cellular response to ionizing radiation"/>
    <property type="evidence" value="ECO:0007669"/>
    <property type="project" value="TreeGrafter"/>
</dbReference>
<evidence type="ECO:0000313" key="5">
    <source>
        <dbReference type="Proteomes" id="UP000053259"/>
    </source>
</evidence>
<dbReference type="GeneID" id="27316538"/>
<dbReference type="GO" id="GO:0000076">
    <property type="term" value="P:DNA replication checkpoint signaling"/>
    <property type="evidence" value="ECO:0007669"/>
    <property type="project" value="TreeGrafter"/>
</dbReference>
<sequence>MVTLRFSLSPEGVAKIHDMLLCLAKFSETVSLEARKDSISISALNSSKSSYASFSLNRNFFNAFKFAPDGMGGNVKFTCSLLNKALLSVFKARTNEVRNRDTAISRCDVNVQDSEDNAECRLVIKMICAHGVTKIYKLSYESIEVVHALFDRNTANNHWTTRALFLKEFSEYFGPKAEQLDMYLEDGKMTFLSFTDKIVNSKNEILKAPLKTAVSVNIADFDEFDAQEKMHIVISVKDFKAIVSHAATIGANISVFYTKPGRPLQFTYTHEGITSNFTLMTAGDYGDATSTSAESSAAQSRHTAQAMTVANLSAAPTLIEARGEMPPPARPERPKTHRRLGQNERNGGTRAEQQETDEHESLFVPAEDDDSRWDPTEFENDEESMGWDASVHNDTGFQPTFRDTQTFSRQQSMDEALDGLPPTQRISQIRGLW</sequence>
<keyword evidence="5" id="KW-1185">Reference proteome</keyword>
<keyword evidence="2" id="KW-0227">DNA damage</keyword>
<dbReference type="PIRSF" id="PIRSF009303">
    <property type="entry name" value="Cell_cycle_RAD9"/>
    <property type="match status" value="1"/>
</dbReference>
<dbReference type="VEuPathDB" id="FungiDB:PV09_08565"/>
<evidence type="ECO:0000256" key="3">
    <source>
        <dbReference type="SAM" id="MobiDB-lite"/>
    </source>
</evidence>
<dbReference type="OrthoDB" id="60092at2759"/>
<protein>
    <recommendedName>
        <fullName evidence="2">DNA repair protein rad9</fullName>
    </recommendedName>
</protein>